<evidence type="ECO:0000256" key="3">
    <source>
        <dbReference type="SAM" id="MobiDB-lite"/>
    </source>
</evidence>
<evidence type="ECO:0000313" key="5">
    <source>
        <dbReference type="EMBL" id="CAF0935187.1"/>
    </source>
</evidence>
<keyword evidence="7" id="KW-1185">Reference proteome</keyword>
<feature type="compositionally biased region" description="Polar residues" evidence="3">
    <location>
        <begin position="978"/>
        <end position="988"/>
    </location>
</feature>
<dbReference type="AlphaFoldDB" id="A0A814C4Z2"/>
<gene>
    <name evidence="5" type="ORF">GPM918_LOCUS10401</name>
    <name evidence="6" type="ORF">SRO942_LOCUS10402</name>
</gene>
<dbReference type="EMBL" id="CAJNOQ010002049">
    <property type="protein sequence ID" value="CAF0935187.1"/>
    <property type="molecule type" value="Genomic_DNA"/>
</dbReference>
<dbReference type="PANTHER" id="PTHR21646">
    <property type="entry name" value="UBIQUITIN CARBOXYL-TERMINAL HYDROLASE"/>
    <property type="match status" value="1"/>
</dbReference>
<dbReference type="EMBL" id="CAJOBC010002049">
    <property type="protein sequence ID" value="CAF3712547.1"/>
    <property type="molecule type" value="Genomic_DNA"/>
</dbReference>
<dbReference type="SUPFAM" id="SSF54001">
    <property type="entry name" value="Cysteine proteinases"/>
    <property type="match status" value="1"/>
</dbReference>
<dbReference type="PROSITE" id="PS00973">
    <property type="entry name" value="USP_2"/>
    <property type="match status" value="1"/>
</dbReference>
<dbReference type="GO" id="GO:0004843">
    <property type="term" value="F:cysteine-type deubiquitinase activity"/>
    <property type="evidence" value="ECO:0007669"/>
    <property type="project" value="UniProtKB-EC"/>
</dbReference>
<dbReference type="InterPro" id="IPR050185">
    <property type="entry name" value="Ub_carboxyl-term_hydrolase"/>
</dbReference>
<sequence>MVQHSIPICPNAFTNTTNSKTGLSMKDAADVSKSSINQSFKHIQDITCNSMNSGSVDFVVNQLNSPQTSSYNSPPPPSYKTNTAASSSSTSSSGYSSSYSSYFNRSNKQHRSLLYRLKRLINFPPKKDYQSYSTAINDPTSPILNVRNRNQIQQIQNTNTNNCNTVNDTNTIPRRNSLSRLDIRRKSRRFLQTPPFMYGLKNCGNSCYVNAIVHCLCHTEQIGDYILNKTYETDMKNIKNILDTNYLSSLSVNQYTNNHNLKSQQQFKITKAFVHIFQALWNNNNNCTSKLSYEFKTLIGNLNRQYLGNEQNDAQEFLLWLMNTIHDELNLAKVQNKNKQTKNSSSFALSAATTSSLSDDLAKKSWNDYIDLNQSVITSTFCAQLHSTLRCNQCKKESKTFEPYLCVSLPIPQKIVKAVFVTVVFLNQSPKQLQIGLCLPITNSVKDVRQAIAQHSNLEPNDLALVEIKSNGFSQLFHDSEPMSHLNQDVHAIQFYSQTVQQPSTIDNIIPSASSIPGPPATQATTSISNYVNLLVLNRIRYKDGQVDRFGAPISVRVPRVSNYRTLQLSIIKAQRSNIRDEAVEHAQNFVLFELFLIDQYQQQTLDNDATEYPITHDVQWPLYLEKIVEILDASSISFAGPSHLQVYADWDEKHISQFIAKFDDKPDIHNSVQQAKLLLTPSSAAPITLADCFSLFTQEEILTHDNAWYCTNCKRKENDTIKNLSIWTTPPILIIHLKRFCQTKLSNSKITYPIHFPLVNLDVSKFLSKKSKPKLLMNDGNDSGGEEDEENEDYIVDDNGEMCQTDLSVYDLFAVCNHRGHMSGGHYTAYCKNPCTDKWYCYDDHLCYEISEDKVCTPDAYILFYRRRSADSQQFDDYERFDEQNMMSPPADNTKMSDHGLAEVLPFQQLNISKDDCVEEEKKYQQPKKSHHSFVLETPSSLSEISYPVKPPSPRPRKFIPAYANQQEHQPQQPQQINSNDNYLSSSDTEKARRRQPCPLPRSHISPPANNILYPPSRKIETTVIEYVYPLPSPQSSASSAEDYHQRELDEYYHHYNRYSQYPYQHQQQNQTHDQNRNPWGRYNSKRYSSEDRELNVIYPQHPIPTMRILH</sequence>
<dbReference type="OrthoDB" id="292964at2759"/>
<proteinExistence type="predicted"/>
<feature type="region of interest" description="Disordered" evidence="3">
    <location>
        <begin position="66"/>
        <end position="101"/>
    </location>
</feature>
<dbReference type="EC" id="3.4.19.12" evidence="2"/>
<evidence type="ECO:0000256" key="1">
    <source>
        <dbReference type="ARBA" id="ARBA00000707"/>
    </source>
</evidence>
<dbReference type="InterPro" id="IPR038765">
    <property type="entry name" value="Papain-like_cys_pep_sf"/>
</dbReference>
<feature type="region of interest" description="Disordered" evidence="3">
    <location>
        <begin position="919"/>
        <end position="938"/>
    </location>
</feature>
<evidence type="ECO:0000259" key="4">
    <source>
        <dbReference type="PROSITE" id="PS50235"/>
    </source>
</evidence>
<accession>A0A814C4Z2</accession>
<name>A0A814C4Z2_9BILA</name>
<feature type="compositionally biased region" description="Low complexity" evidence="3">
    <location>
        <begin position="967"/>
        <end position="977"/>
    </location>
</feature>
<dbReference type="GO" id="GO:0016579">
    <property type="term" value="P:protein deubiquitination"/>
    <property type="evidence" value="ECO:0007669"/>
    <property type="project" value="InterPro"/>
</dbReference>
<evidence type="ECO:0000313" key="6">
    <source>
        <dbReference type="EMBL" id="CAF3712547.1"/>
    </source>
</evidence>
<organism evidence="5 7">
    <name type="scientific">Didymodactylos carnosus</name>
    <dbReference type="NCBI Taxonomy" id="1234261"/>
    <lineage>
        <taxon>Eukaryota</taxon>
        <taxon>Metazoa</taxon>
        <taxon>Spiralia</taxon>
        <taxon>Gnathifera</taxon>
        <taxon>Rotifera</taxon>
        <taxon>Eurotatoria</taxon>
        <taxon>Bdelloidea</taxon>
        <taxon>Philodinida</taxon>
        <taxon>Philodinidae</taxon>
        <taxon>Didymodactylos</taxon>
    </lineage>
</organism>
<evidence type="ECO:0000256" key="2">
    <source>
        <dbReference type="ARBA" id="ARBA00012759"/>
    </source>
</evidence>
<dbReference type="Pfam" id="PF00443">
    <property type="entry name" value="UCH"/>
    <property type="match status" value="1"/>
</dbReference>
<comment type="catalytic activity">
    <reaction evidence="1">
        <text>Thiol-dependent hydrolysis of ester, thioester, amide, peptide and isopeptide bonds formed by the C-terminal Gly of ubiquitin (a 76-residue protein attached to proteins as an intracellular targeting signal).</text>
        <dbReference type="EC" id="3.4.19.12"/>
    </reaction>
</comment>
<dbReference type="InterPro" id="IPR028889">
    <property type="entry name" value="USP"/>
</dbReference>
<feature type="region of interest" description="Disordered" evidence="3">
    <location>
        <begin position="967"/>
        <end position="1016"/>
    </location>
</feature>
<reference evidence="5" key="1">
    <citation type="submission" date="2021-02" db="EMBL/GenBank/DDBJ databases">
        <authorList>
            <person name="Nowell W R."/>
        </authorList>
    </citation>
    <scope>NUCLEOTIDE SEQUENCE</scope>
</reference>
<dbReference type="Proteomes" id="UP000663829">
    <property type="component" value="Unassembled WGS sequence"/>
</dbReference>
<feature type="domain" description="USP" evidence="4">
    <location>
        <begin position="198"/>
        <end position="869"/>
    </location>
</feature>
<dbReference type="InterPro" id="IPR001394">
    <property type="entry name" value="Peptidase_C19_UCH"/>
</dbReference>
<evidence type="ECO:0000313" key="7">
    <source>
        <dbReference type="Proteomes" id="UP000663829"/>
    </source>
</evidence>
<dbReference type="InterPro" id="IPR018200">
    <property type="entry name" value="USP_CS"/>
</dbReference>
<feature type="compositionally biased region" description="Low complexity" evidence="3">
    <location>
        <begin position="79"/>
        <end position="101"/>
    </location>
</feature>
<dbReference type="Proteomes" id="UP000681722">
    <property type="component" value="Unassembled WGS sequence"/>
</dbReference>
<dbReference type="PROSITE" id="PS50235">
    <property type="entry name" value="USP_3"/>
    <property type="match status" value="1"/>
</dbReference>
<dbReference type="Gene3D" id="3.90.70.10">
    <property type="entry name" value="Cysteine proteinases"/>
    <property type="match status" value="2"/>
</dbReference>
<comment type="caution">
    <text evidence="5">The sequence shown here is derived from an EMBL/GenBank/DDBJ whole genome shotgun (WGS) entry which is preliminary data.</text>
</comment>
<protein>
    <recommendedName>
        <fullName evidence="2">ubiquitinyl hydrolase 1</fullName>
        <ecNumber evidence="2">3.4.19.12</ecNumber>
    </recommendedName>
</protein>
<dbReference type="PANTHER" id="PTHR21646:SF14">
    <property type="entry name" value="FI05488P"/>
    <property type="match status" value="1"/>
</dbReference>